<proteinExistence type="predicted"/>
<evidence type="ECO:0000256" key="10">
    <source>
        <dbReference type="ARBA" id="ARBA00023128"/>
    </source>
</evidence>
<evidence type="ECO:0000256" key="3">
    <source>
        <dbReference type="ARBA" id="ARBA00004173"/>
    </source>
</evidence>
<dbReference type="GO" id="GO:0070917">
    <property type="term" value="F:inositol phosphoceramide synthase regulator activity"/>
    <property type="evidence" value="ECO:0007669"/>
    <property type="project" value="InterPro"/>
</dbReference>
<feature type="transmembrane region" description="Helical" evidence="13">
    <location>
        <begin position="941"/>
        <end position="961"/>
    </location>
</feature>
<evidence type="ECO:0000259" key="14">
    <source>
        <dbReference type="PROSITE" id="PS51194"/>
    </source>
</evidence>
<feature type="compositionally biased region" description="Pro residues" evidence="12">
    <location>
        <begin position="1231"/>
        <end position="1241"/>
    </location>
</feature>
<feature type="region of interest" description="Disordered" evidence="12">
    <location>
        <begin position="846"/>
        <end position="888"/>
    </location>
</feature>
<evidence type="ECO:0000256" key="5">
    <source>
        <dbReference type="ARBA" id="ARBA00022741"/>
    </source>
</evidence>
<evidence type="ECO:0000256" key="7">
    <source>
        <dbReference type="ARBA" id="ARBA00022806"/>
    </source>
</evidence>
<evidence type="ECO:0000256" key="2">
    <source>
        <dbReference type="ARBA" id="ARBA00001946"/>
    </source>
</evidence>
<evidence type="ECO:0000256" key="13">
    <source>
        <dbReference type="SAM" id="Phobius"/>
    </source>
</evidence>
<dbReference type="Pfam" id="PF08552">
    <property type="entry name" value="Kei1"/>
    <property type="match status" value="1"/>
</dbReference>
<evidence type="ECO:0000256" key="4">
    <source>
        <dbReference type="ARBA" id="ARBA00012552"/>
    </source>
</evidence>
<evidence type="ECO:0000313" key="16">
    <source>
        <dbReference type="Proteomes" id="UP000572817"/>
    </source>
</evidence>
<dbReference type="InterPro" id="IPR022192">
    <property type="entry name" value="SUV3_C"/>
</dbReference>
<comment type="cofactor">
    <cofactor evidence="1">
        <name>Mn(2+)</name>
        <dbReference type="ChEBI" id="CHEBI:29035"/>
    </cofactor>
</comment>
<feature type="region of interest" description="Disordered" evidence="12">
    <location>
        <begin position="467"/>
        <end position="523"/>
    </location>
</feature>
<dbReference type="CDD" id="cd18805">
    <property type="entry name" value="SF2_C_suv3"/>
    <property type="match status" value="1"/>
</dbReference>
<feature type="compositionally biased region" description="Polar residues" evidence="12">
    <location>
        <begin position="852"/>
        <end position="874"/>
    </location>
</feature>
<evidence type="ECO:0000313" key="15">
    <source>
        <dbReference type="EMBL" id="KAF4305752.1"/>
    </source>
</evidence>
<dbReference type="GO" id="GO:0016787">
    <property type="term" value="F:hydrolase activity"/>
    <property type="evidence" value="ECO:0007669"/>
    <property type="project" value="UniProtKB-KW"/>
</dbReference>
<evidence type="ECO:0000256" key="11">
    <source>
        <dbReference type="ARBA" id="ARBA00047984"/>
    </source>
</evidence>
<keyword evidence="13" id="KW-0472">Membrane</keyword>
<dbReference type="Pfam" id="PF22527">
    <property type="entry name" value="DEXQc_Suv3"/>
    <property type="match status" value="1"/>
</dbReference>
<evidence type="ECO:0000256" key="1">
    <source>
        <dbReference type="ARBA" id="ARBA00001936"/>
    </source>
</evidence>
<dbReference type="InterPro" id="IPR001650">
    <property type="entry name" value="Helicase_C-like"/>
</dbReference>
<dbReference type="Pfam" id="PF12513">
    <property type="entry name" value="SUV3_C"/>
    <property type="match status" value="1"/>
</dbReference>
<dbReference type="Pfam" id="PF18147">
    <property type="entry name" value="Suv3_C_1"/>
    <property type="match status" value="1"/>
</dbReference>
<dbReference type="PANTHER" id="PTHR12131:SF1">
    <property type="entry name" value="ATP-DEPENDENT RNA HELICASE SUPV3L1, MITOCHONDRIAL-RELATED"/>
    <property type="match status" value="1"/>
</dbReference>
<dbReference type="PANTHER" id="PTHR12131">
    <property type="entry name" value="ATP-DEPENDENT RNA AND DNA HELICASE"/>
    <property type="match status" value="1"/>
</dbReference>
<dbReference type="GO" id="GO:0006673">
    <property type="term" value="P:inositol phosphoceramide metabolic process"/>
    <property type="evidence" value="ECO:0007669"/>
    <property type="project" value="InterPro"/>
</dbReference>
<dbReference type="InterPro" id="IPR050699">
    <property type="entry name" value="RNA-DNA_Helicase"/>
</dbReference>
<dbReference type="SMART" id="SM00490">
    <property type="entry name" value="HELICc"/>
    <property type="match status" value="1"/>
</dbReference>
<keyword evidence="8" id="KW-0067">ATP-binding</keyword>
<dbReference type="Pfam" id="PF00271">
    <property type="entry name" value="Helicase_C"/>
    <property type="match status" value="1"/>
</dbReference>
<dbReference type="InterPro" id="IPR044774">
    <property type="entry name" value="Suv3_DEXQc"/>
</dbReference>
<dbReference type="GO" id="GO:0016020">
    <property type="term" value="C:membrane"/>
    <property type="evidence" value="ECO:0007669"/>
    <property type="project" value="GOC"/>
</dbReference>
<comment type="catalytic activity">
    <reaction evidence="11">
        <text>ATP + H2O = ADP + phosphate + H(+)</text>
        <dbReference type="Rhea" id="RHEA:13065"/>
        <dbReference type="ChEBI" id="CHEBI:15377"/>
        <dbReference type="ChEBI" id="CHEBI:15378"/>
        <dbReference type="ChEBI" id="CHEBI:30616"/>
        <dbReference type="ChEBI" id="CHEBI:43474"/>
        <dbReference type="ChEBI" id="CHEBI:456216"/>
        <dbReference type="EC" id="3.6.4.13"/>
    </reaction>
</comment>
<sequence length="1251" mass="138672">MQSHLRRPGAESRRLFSFSTPQFRSAGAGSRRIQLKFSSEISRSKDRFQGSKNMRIAPQNRETLDSDAVKKLALGRLKLVQASIAKSPMIEVMGVSPKERTEHWSTFERKIRKALDLKVKDNSEEEDEEMAKLVASLHRAFKDRSFKGVDQQLENAFLGHVASTKSFSKDDYQNQRALADLRYPAEWYPATRKMQRKIILHVGPTNSGKTYHALKRLEEANTGAYAGPLRLLAHEVYTRMNAKGAPCALITGEERRRPEADDKPKLTSCTVEMVPLHVQMDVCVIDEIQMIGDLERGWAWTQAVLGVQAKELHLCGEARTVPLIREIAATTGDQVEVNTYERLTSLEMDTRPIGYDFRTLRKGDCIVAFSIMEIHALRQQIQKQTGKNVAIVYGSLPPETRAQQARLFNDPDSGFDILVASDAIGMGLNLSIKRIIFASTNKYNGFEQVSLSIPHLKQIAGRAGRYKTAHEANKEAQEASQKQDTADVPVSGLETPVTQPLSDKRGLKTREFEFAEPPPGGGLVTTLERSQMNYVKNALRSEPKPMKTAGLFPPDPIIERFANYFPPGTPFSYILLRLHDISRVHRRFHICVLKDQLNIADTIQPIEGLSVLDRITFCAAPANIKAPKDKVVLQNLAKCVADQTNGNLLDVEGFDWTLLDRPVSADRRYLHDLESLHKAIVLYLWLSYRFSGVFSTRALAFHAKSLVEQAIEATLDELTRTRVSLESIKRQQRVQEQRNQLAEEMLSAELANGEQSQDDSGEKFISEGSRYEETDVLDGAEDGEEVLPVEVEQEPVLTSDEDGGTDSLPELQKVDAEEFDGSDPDGQAPALNVKEVEDLLDSEYVEKESRQQDTNTNTARFCSAVQPPSSAPRHTSQRRRPPPHSSTPILTHLLLTLDPLPTSRGQTGRTISVTMAGSSLLEMPRPNTFLYAMSLRTGVELIVLTILVNKITGFYGILALATGYHVSPLQLSMYIYSIVVLFLTVYLARYIRKQDPLRCLALAWLYAIDTVINAAYTAAFGIAWFLVLAQHPHESKPGSGGDGPGGKMIGDTSGFTDPKYNVSKVDVVAMPADGLAAGQEAVAVGSSSDSSFPAAGLGSAVFQSGSIMSITIISALWAIRIYFVVIMLAYARAVLRQHIMMTSASQYTLHTGNPSDELAENPFAESREEGQGWPGKLGRAMLAVGREYWLGRDEDGEWMRGMGGKFRKSTSIDAVPGVHERERRRRSGTGPPAPPPTPPRPVSIDSIAESR</sequence>
<comment type="subcellular location">
    <subcellularLocation>
        <location evidence="3">Mitochondrion</location>
    </subcellularLocation>
</comment>
<accession>A0A8H4ISS4</accession>
<protein>
    <recommendedName>
        <fullName evidence="4">RNA helicase</fullName>
        <ecNumber evidence="4">3.6.4.13</ecNumber>
    </recommendedName>
</protein>
<comment type="cofactor">
    <cofactor evidence="2">
        <name>Mg(2+)</name>
        <dbReference type="ChEBI" id="CHEBI:18420"/>
    </cofactor>
</comment>
<evidence type="ECO:0000256" key="9">
    <source>
        <dbReference type="ARBA" id="ARBA00022946"/>
    </source>
</evidence>
<keyword evidence="7 15" id="KW-0347">Helicase</keyword>
<dbReference type="AlphaFoldDB" id="A0A8H4ISS4"/>
<keyword evidence="5" id="KW-0547">Nucleotide-binding</keyword>
<dbReference type="Gene3D" id="1.20.58.1080">
    <property type="match status" value="1"/>
</dbReference>
<feature type="compositionally biased region" description="Basic and acidic residues" evidence="12">
    <location>
        <begin position="502"/>
        <end position="513"/>
    </location>
</feature>
<comment type="caution">
    <text evidence="15">The sequence shown here is derived from an EMBL/GenBank/DDBJ whole genome shotgun (WGS) entry which is preliminary data.</text>
</comment>
<evidence type="ECO:0000256" key="6">
    <source>
        <dbReference type="ARBA" id="ARBA00022801"/>
    </source>
</evidence>
<gene>
    <name evidence="15" type="ORF">GTA08_BOTSDO06926</name>
</gene>
<feature type="transmembrane region" description="Helical" evidence="13">
    <location>
        <begin position="1003"/>
        <end position="1027"/>
    </location>
</feature>
<organism evidence="15 16">
    <name type="scientific">Botryosphaeria dothidea</name>
    <dbReference type="NCBI Taxonomy" id="55169"/>
    <lineage>
        <taxon>Eukaryota</taxon>
        <taxon>Fungi</taxon>
        <taxon>Dikarya</taxon>
        <taxon>Ascomycota</taxon>
        <taxon>Pezizomycotina</taxon>
        <taxon>Dothideomycetes</taxon>
        <taxon>Dothideomycetes incertae sedis</taxon>
        <taxon>Botryosphaeriales</taxon>
        <taxon>Botryosphaeriaceae</taxon>
        <taxon>Botryosphaeria</taxon>
    </lineage>
</organism>
<dbReference type="InterPro" id="IPR027417">
    <property type="entry name" value="P-loop_NTPase"/>
</dbReference>
<keyword evidence="13" id="KW-0812">Transmembrane</keyword>
<dbReference type="EC" id="3.6.4.13" evidence="4"/>
<evidence type="ECO:0000256" key="12">
    <source>
        <dbReference type="SAM" id="MobiDB-lite"/>
    </source>
</evidence>
<keyword evidence="6" id="KW-0378">Hydrolase</keyword>
<feature type="region of interest" description="Disordered" evidence="12">
    <location>
        <begin position="1152"/>
        <end position="1175"/>
    </location>
</feature>
<feature type="domain" description="Helicase C-terminal" evidence="14">
    <location>
        <begin position="338"/>
        <end position="501"/>
    </location>
</feature>
<keyword evidence="10" id="KW-0496">Mitochondrion</keyword>
<feature type="compositionally biased region" description="Basic and acidic residues" evidence="12">
    <location>
        <begin position="468"/>
        <end position="477"/>
    </location>
</feature>
<dbReference type="InterPro" id="IPR055206">
    <property type="entry name" value="DEXQc_SUV3"/>
</dbReference>
<dbReference type="CDD" id="cd17913">
    <property type="entry name" value="DEXQc_Suv3"/>
    <property type="match status" value="1"/>
</dbReference>
<dbReference type="EMBL" id="WWBZ02000040">
    <property type="protein sequence ID" value="KAF4305752.1"/>
    <property type="molecule type" value="Genomic_DNA"/>
</dbReference>
<name>A0A8H4ISS4_9PEZI</name>
<dbReference type="InterPro" id="IPR041082">
    <property type="entry name" value="Suv3_C_1"/>
</dbReference>
<keyword evidence="13" id="KW-1133">Transmembrane helix</keyword>
<dbReference type="Proteomes" id="UP000572817">
    <property type="component" value="Unassembled WGS sequence"/>
</dbReference>
<dbReference type="PROSITE" id="PS51194">
    <property type="entry name" value="HELICASE_CTER"/>
    <property type="match status" value="1"/>
</dbReference>
<dbReference type="GO" id="GO:0005524">
    <property type="term" value="F:ATP binding"/>
    <property type="evidence" value="ECO:0007669"/>
    <property type="project" value="UniProtKB-KW"/>
</dbReference>
<reference evidence="15" key="1">
    <citation type="submission" date="2020-04" db="EMBL/GenBank/DDBJ databases">
        <title>Genome Assembly and Annotation of Botryosphaeria dothidea sdau 11-99, a Latent Pathogen of Apple Fruit Ring Rot in China.</title>
        <authorList>
            <person name="Yu C."/>
            <person name="Diao Y."/>
            <person name="Lu Q."/>
            <person name="Zhao J."/>
            <person name="Cui S."/>
            <person name="Peng C."/>
            <person name="He B."/>
            <person name="Liu H."/>
        </authorList>
    </citation>
    <scope>NUCLEOTIDE SEQUENCE [LARGE SCALE GENOMIC DNA]</scope>
    <source>
        <strain evidence="15">Sdau11-99</strain>
    </source>
</reference>
<dbReference type="GO" id="GO:0045025">
    <property type="term" value="C:mitochondrial degradosome"/>
    <property type="evidence" value="ECO:0007669"/>
    <property type="project" value="TreeGrafter"/>
</dbReference>
<dbReference type="FunFam" id="3.40.50.300:FF:000269">
    <property type="entry name" value="ATP-dependent RNA helicase SUPV3L1, mitochondrial"/>
    <property type="match status" value="1"/>
</dbReference>
<keyword evidence="9" id="KW-0809">Transit peptide</keyword>
<dbReference type="GO" id="GO:0003724">
    <property type="term" value="F:RNA helicase activity"/>
    <property type="evidence" value="ECO:0007669"/>
    <property type="project" value="UniProtKB-EC"/>
</dbReference>
<dbReference type="Gene3D" id="3.40.50.300">
    <property type="entry name" value="P-loop containing nucleotide triphosphate hydrolases"/>
    <property type="match status" value="2"/>
</dbReference>
<dbReference type="OrthoDB" id="6692397at2759"/>
<feature type="region of interest" description="Disordered" evidence="12">
    <location>
        <begin position="1201"/>
        <end position="1251"/>
    </location>
</feature>
<dbReference type="InterPro" id="IPR013862">
    <property type="entry name" value="Kei1"/>
</dbReference>
<feature type="transmembrane region" description="Helical" evidence="13">
    <location>
        <begin position="1107"/>
        <end position="1131"/>
    </location>
</feature>
<dbReference type="GO" id="GO:0000965">
    <property type="term" value="P:mitochondrial RNA 3'-end processing"/>
    <property type="evidence" value="ECO:0007669"/>
    <property type="project" value="TreeGrafter"/>
</dbReference>
<keyword evidence="16" id="KW-1185">Reference proteome</keyword>
<dbReference type="SUPFAM" id="SSF52540">
    <property type="entry name" value="P-loop containing nucleoside triphosphate hydrolases"/>
    <property type="match status" value="1"/>
</dbReference>
<evidence type="ECO:0000256" key="8">
    <source>
        <dbReference type="ARBA" id="ARBA00022840"/>
    </source>
</evidence>
<feature type="transmembrane region" description="Helical" evidence="13">
    <location>
        <begin position="973"/>
        <end position="991"/>
    </location>
</feature>